<dbReference type="Proteomes" id="UP001439008">
    <property type="component" value="Unassembled WGS sequence"/>
</dbReference>
<reference evidence="1 2" key="1">
    <citation type="journal article" date="2024" name="BMC Biol.">
        <title>Comparative genomics of Ascetosporea gives new insight into the evolutionary basis for animal parasitism in Rhizaria.</title>
        <authorList>
            <person name="Hiltunen Thoren M."/>
            <person name="Onut-Brannstrom I."/>
            <person name="Alfjorden A."/>
            <person name="Peckova H."/>
            <person name="Swords F."/>
            <person name="Hooper C."/>
            <person name="Holzer A.S."/>
            <person name="Bass D."/>
            <person name="Burki F."/>
        </authorList>
    </citation>
    <scope>NUCLEOTIDE SEQUENCE [LARGE SCALE GENOMIC DNA]</scope>
    <source>
        <strain evidence="1">20-A016</strain>
    </source>
</reference>
<organism evidence="1 2">
    <name type="scientific">Bonamia ostreae</name>
    <dbReference type="NCBI Taxonomy" id="126728"/>
    <lineage>
        <taxon>Eukaryota</taxon>
        <taxon>Sar</taxon>
        <taxon>Rhizaria</taxon>
        <taxon>Endomyxa</taxon>
        <taxon>Ascetosporea</taxon>
        <taxon>Haplosporida</taxon>
        <taxon>Bonamia</taxon>
    </lineage>
</organism>
<name>A0ABV2AQQ3_9EUKA</name>
<protein>
    <submittedName>
        <fullName evidence="1">Uncharacterized protein</fullName>
    </submittedName>
</protein>
<proteinExistence type="predicted"/>
<comment type="caution">
    <text evidence="1">The sequence shown here is derived from an EMBL/GenBank/DDBJ whole genome shotgun (WGS) entry which is preliminary data.</text>
</comment>
<sequence>MFEQQLRESNAHGLVFLENNNALNMRLTELNDAHEQITTAYKKMQIDWADETKESQDKLNEAHRIVTELQERLGLTAQKILDAETKTDNYSQQIISTMQ</sequence>
<gene>
    <name evidence="1" type="ORF">MHBO_003518</name>
</gene>
<accession>A0ABV2AQQ3</accession>
<dbReference type="EMBL" id="JBDODL010002044">
    <property type="protein sequence ID" value="MES1921995.1"/>
    <property type="molecule type" value="Genomic_DNA"/>
</dbReference>
<evidence type="ECO:0000313" key="1">
    <source>
        <dbReference type="EMBL" id="MES1921995.1"/>
    </source>
</evidence>
<keyword evidence="2" id="KW-1185">Reference proteome</keyword>
<feature type="non-terminal residue" evidence="1">
    <location>
        <position position="99"/>
    </location>
</feature>
<evidence type="ECO:0000313" key="2">
    <source>
        <dbReference type="Proteomes" id="UP001439008"/>
    </source>
</evidence>